<feature type="region of interest" description="Disordered" evidence="1">
    <location>
        <begin position="179"/>
        <end position="215"/>
    </location>
</feature>
<reference evidence="3" key="1">
    <citation type="submission" date="2020-06" db="EMBL/GenBank/DDBJ databases">
        <authorList>
            <consortium name="Plant Systems Biology data submission"/>
        </authorList>
    </citation>
    <scope>NUCLEOTIDE SEQUENCE</scope>
    <source>
        <strain evidence="3">D6</strain>
    </source>
</reference>
<evidence type="ECO:0000256" key="1">
    <source>
        <dbReference type="SAM" id="MobiDB-lite"/>
    </source>
</evidence>
<name>A0A9N8HRF8_9STRA</name>
<sequence length="215" mass="24499">MYRLAATNSQRLALASASSRNSVARRRIPQKKHFSDSPSKPPTAAEIATEKEAARQQVLHEANETMKSYHHARLAKLRGELPSRNKTGPSTNYVQIGVVVAFMAAFCASPFLGKRIAQDKEFREKYVPSWYDFTIKKPTSELSRAEVHDQILQLQKEIRARAIAGDFSDEKLSKMRRYMEGLDPEQNKEFNPDNDQHAWSKLHPGLDDDEDVEDE</sequence>
<keyword evidence="4" id="KW-1185">Reference proteome</keyword>
<keyword evidence="2" id="KW-1133">Transmembrane helix</keyword>
<evidence type="ECO:0008006" key="5">
    <source>
        <dbReference type="Google" id="ProtNLM"/>
    </source>
</evidence>
<evidence type="ECO:0000313" key="3">
    <source>
        <dbReference type="EMBL" id="CAB9520063.1"/>
    </source>
</evidence>
<dbReference type="OrthoDB" id="46221at2759"/>
<evidence type="ECO:0000256" key="2">
    <source>
        <dbReference type="SAM" id="Phobius"/>
    </source>
</evidence>
<evidence type="ECO:0000313" key="4">
    <source>
        <dbReference type="Proteomes" id="UP001153069"/>
    </source>
</evidence>
<feature type="transmembrane region" description="Helical" evidence="2">
    <location>
        <begin position="93"/>
        <end position="113"/>
    </location>
</feature>
<dbReference type="Proteomes" id="UP001153069">
    <property type="component" value="Unassembled WGS sequence"/>
</dbReference>
<protein>
    <recommendedName>
        <fullName evidence="5">Transmembrane protein</fullName>
    </recommendedName>
</protein>
<feature type="compositionally biased region" description="Basic and acidic residues" evidence="1">
    <location>
        <begin position="179"/>
        <end position="198"/>
    </location>
</feature>
<dbReference type="EMBL" id="CAICTM010001068">
    <property type="protein sequence ID" value="CAB9520063.1"/>
    <property type="molecule type" value="Genomic_DNA"/>
</dbReference>
<comment type="caution">
    <text evidence="3">The sequence shown here is derived from an EMBL/GenBank/DDBJ whole genome shotgun (WGS) entry which is preliminary data.</text>
</comment>
<keyword evidence="2" id="KW-0812">Transmembrane</keyword>
<keyword evidence="2" id="KW-0472">Membrane</keyword>
<dbReference type="AlphaFoldDB" id="A0A9N8HRF8"/>
<gene>
    <name evidence="3" type="ORF">SEMRO_1070_G237840.1</name>
</gene>
<feature type="region of interest" description="Disordered" evidence="1">
    <location>
        <begin position="15"/>
        <end position="43"/>
    </location>
</feature>
<organism evidence="3 4">
    <name type="scientific">Seminavis robusta</name>
    <dbReference type="NCBI Taxonomy" id="568900"/>
    <lineage>
        <taxon>Eukaryota</taxon>
        <taxon>Sar</taxon>
        <taxon>Stramenopiles</taxon>
        <taxon>Ochrophyta</taxon>
        <taxon>Bacillariophyta</taxon>
        <taxon>Bacillariophyceae</taxon>
        <taxon>Bacillariophycidae</taxon>
        <taxon>Naviculales</taxon>
        <taxon>Naviculaceae</taxon>
        <taxon>Seminavis</taxon>
    </lineage>
</organism>
<proteinExistence type="predicted"/>
<feature type="compositionally biased region" description="Basic residues" evidence="1">
    <location>
        <begin position="23"/>
        <end position="32"/>
    </location>
</feature>
<accession>A0A9N8HRF8</accession>